<dbReference type="EMBL" id="BRPK01000011">
    <property type="protein sequence ID" value="GLB42074.1"/>
    <property type="molecule type" value="Genomic_DNA"/>
</dbReference>
<name>A0A9P3PV51_LYOSH</name>
<sequence length="350" mass="38650">MPGKSSRPSLLSSRGSVQLLASVNREGTSLTLLRAGGRCSLCATLRSSSPSSQARSRLDGKSQRVVSEIAAVVQYLREEVLVGSVIHDDVGIVRVLDDAMKSDYARMCGGKLVKSNFADMELSPNWWLFLGTEEAFHGMGSRIGAIGLLRTGQRRKRGLQADAWQGAVIRERSFGMGCGRERGGKIHLVAYLTPDNWTHSLQSECRSVSASCVLQLASVVIHLKIAHDEIRSTFYDSGVSGPFHFRHRTPRITSSLQTQAILRPIERRLFWLKQITACDFYAYQELSTIVAALTTNVQSAVDHMCQQKFIDYACGCSKDSEFIQCAARRGTYMKCWPVPLAGPSDRSLEV</sequence>
<accession>A0A9P3PV51</accession>
<dbReference type="Proteomes" id="UP001063166">
    <property type="component" value="Unassembled WGS sequence"/>
</dbReference>
<dbReference type="OrthoDB" id="3819893at2759"/>
<comment type="caution">
    <text evidence="1">The sequence shown here is derived from an EMBL/GenBank/DDBJ whole genome shotgun (WGS) entry which is preliminary data.</text>
</comment>
<protein>
    <submittedName>
        <fullName evidence="1">Uncharacterized protein</fullName>
    </submittedName>
</protein>
<proteinExistence type="predicted"/>
<gene>
    <name evidence="1" type="ORF">LshimejAT787_1100890</name>
</gene>
<evidence type="ECO:0000313" key="1">
    <source>
        <dbReference type="EMBL" id="GLB42074.1"/>
    </source>
</evidence>
<keyword evidence="2" id="KW-1185">Reference proteome</keyword>
<reference evidence="1" key="1">
    <citation type="submission" date="2022-07" db="EMBL/GenBank/DDBJ databases">
        <title>The genome of Lyophyllum shimeji provides insight into the initial evolution of ectomycorrhizal fungal genome.</title>
        <authorList>
            <person name="Kobayashi Y."/>
            <person name="Shibata T."/>
            <person name="Hirakawa H."/>
            <person name="Shigenobu S."/>
            <person name="Nishiyama T."/>
            <person name="Yamada A."/>
            <person name="Hasebe M."/>
            <person name="Kawaguchi M."/>
        </authorList>
    </citation>
    <scope>NUCLEOTIDE SEQUENCE</scope>
    <source>
        <strain evidence="1">AT787</strain>
    </source>
</reference>
<dbReference type="AlphaFoldDB" id="A0A9P3PV51"/>
<evidence type="ECO:0000313" key="2">
    <source>
        <dbReference type="Proteomes" id="UP001063166"/>
    </source>
</evidence>
<organism evidence="1 2">
    <name type="scientific">Lyophyllum shimeji</name>
    <name type="common">Hon-shimeji</name>
    <name type="synonym">Tricholoma shimeji</name>
    <dbReference type="NCBI Taxonomy" id="47721"/>
    <lineage>
        <taxon>Eukaryota</taxon>
        <taxon>Fungi</taxon>
        <taxon>Dikarya</taxon>
        <taxon>Basidiomycota</taxon>
        <taxon>Agaricomycotina</taxon>
        <taxon>Agaricomycetes</taxon>
        <taxon>Agaricomycetidae</taxon>
        <taxon>Agaricales</taxon>
        <taxon>Tricholomatineae</taxon>
        <taxon>Lyophyllaceae</taxon>
        <taxon>Lyophyllum</taxon>
    </lineage>
</organism>